<evidence type="ECO:0000313" key="3">
    <source>
        <dbReference type="Proteomes" id="UP001154078"/>
    </source>
</evidence>
<dbReference type="EMBL" id="OV121135">
    <property type="protein sequence ID" value="CAH0554549.1"/>
    <property type="molecule type" value="Genomic_DNA"/>
</dbReference>
<organism evidence="2 3">
    <name type="scientific">Brassicogethes aeneus</name>
    <name type="common">Rape pollen beetle</name>
    <name type="synonym">Meligethes aeneus</name>
    <dbReference type="NCBI Taxonomy" id="1431903"/>
    <lineage>
        <taxon>Eukaryota</taxon>
        <taxon>Metazoa</taxon>
        <taxon>Ecdysozoa</taxon>
        <taxon>Arthropoda</taxon>
        <taxon>Hexapoda</taxon>
        <taxon>Insecta</taxon>
        <taxon>Pterygota</taxon>
        <taxon>Neoptera</taxon>
        <taxon>Endopterygota</taxon>
        <taxon>Coleoptera</taxon>
        <taxon>Polyphaga</taxon>
        <taxon>Cucujiformia</taxon>
        <taxon>Nitidulidae</taxon>
        <taxon>Meligethinae</taxon>
        <taxon>Brassicogethes</taxon>
    </lineage>
</organism>
<dbReference type="Proteomes" id="UP001154078">
    <property type="component" value="Chromosome 4"/>
</dbReference>
<evidence type="ECO:0000313" key="2">
    <source>
        <dbReference type="EMBL" id="CAH0554549.1"/>
    </source>
</evidence>
<keyword evidence="3" id="KW-1185">Reference proteome</keyword>
<feature type="chain" id="PRO_5040153503" evidence="1">
    <location>
        <begin position="17"/>
        <end position="160"/>
    </location>
</feature>
<feature type="signal peptide" evidence="1">
    <location>
        <begin position="1"/>
        <end position="16"/>
    </location>
</feature>
<dbReference type="AlphaFoldDB" id="A0A9P0FI46"/>
<protein>
    <submittedName>
        <fullName evidence="2">Uncharacterized protein</fullName>
    </submittedName>
</protein>
<keyword evidence="1" id="KW-0732">Signal</keyword>
<gene>
    <name evidence="2" type="ORF">MELIAE_LOCUS6112</name>
</gene>
<evidence type="ECO:0000256" key="1">
    <source>
        <dbReference type="SAM" id="SignalP"/>
    </source>
</evidence>
<dbReference type="OrthoDB" id="8192989at2759"/>
<sequence>MIKLLLLLTAVVFALSAPPSFREKKNKTKYDFEQFDTVYDQRQNGTENYKINVNGVVLVYAPPQSLLQAAMMLDPALFEGEYPDVGELLGNNHEKPAEIFVIKPDKPSTTTTINPVTTTTTEKRKTTTTEASSEITLKEKHEKRKFRLPSFMRPFMTKLN</sequence>
<reference evidence="2" key="1">
    <citation type="submission" date="2021-12" db="EMBL/GenBank/DDBJ databases">
        <authorList>
            <person name="King R."/>
        </authorList>
    </citation>
    <scope>NUCLEOTIDE SEQUENCE</scope>
</reference>
<accession>A0A9P0FI46</accession>
<name>A0A9P0FI46_BRAAE</name>
<proteinExistence type="predicted"/>